<dbReference type="Pfam" id="PF01126">
    <property type="entry name" value="Heme_oxygenase"/>
    <property type="match status" value="1"/>
</dbReference>
<dbReference type="CDD" id="cd19166">
    <property type="entry name" value="HemeO-bac"/>
    <property type="match status" value="1"/>
</dbReference>
<dbReference type="InterPro" id="IPR016053">
    <property type="entry name" value="Haem_Oase-like"/>
</dbReference>
<dbReference type="Proteomes" id="UP001218638">
    <property type="component" value="Chromosome"/>
</dbReference>
<dbReference type="SUPFAM" id="SSF48613">
    <property type="entry name" value="Heme oxygenase-like"/>
    <property type="match status" value="1"/>
</dbReference>
<sequence length="195" mass="21466">MIDILRESTSQLHQSLESQLGGFTSVNTVARYRALLRCYRALFGDLRTEWQRHPIALDWSPNLDQRIADLDTDLSQLPSVPAHPTGDEAFSLPRLDAVGLRAGCLYVVEGSALGGLMLARDFATRIPELTDDSLHFFQGAGPAATSRRWRAFMAWLASREWTTPETTAATNCATATFAYFSARLSPAMPNESACA</sequence>
<accession>A0AAE9ZT44</accession>
<dbReference type="Gene3D" id="1.20.910.10">
    <property type="entry name" value="Heme oxygenase-like"/>
    <property type="match status" value="1"/>
</dbReference>
<evidence type="ECO:0000313" key="1">
    <source>
        <dbReference type="EMBL" id="WED64710.1"/>
    </source>
</evidence>
<dbReference type="GO" id="GO:0004392">
    <property type="term" value="F:heme oxygenase (decyclizing) activity"/>
    <property type="evidence" value="ECO:0007669"/>
    <property type="project" value="InterPro"/>
</dbReference>
<dbReference type="GO" id="GO:0006788">
    <property type="term" value="P:heme oxidation"/>
    <property type="evidence" value="ECO:0007669"/>
    <property type="project" value="InterPro"/>
</dbReference>
<keyword evidence="2" id="KW-1185">Reference proteome</keyword>
<dbReference type="RefSeq" id="WP_330929996.1">
    <property type="nucleotide sequence ID" value="NZ_CP119075.1"/>
</dbReference>
<dbReference type="InterPro" id="IPR016084">
    <property type="entry name" value="Haem_Oase-like_multi-hlx"/>
</dbReference>
<reference evidence="1" key="1">
    <citation type="submission" date="2023-03" db="EMBL/GenBank/DDBJ databases">
        <title>Lomoglobus Profundus gen. nov., sp. nov., a novel member of the phylum Verrucomicrobia, isolated from deep-marine sediment of South China Sea.</title>
        <authorList>
            <person name="Ahmad T."/>
            <person name="Ishaq S.E."/>
            <person name="Wang F."/>
        </authorList>
    </citation>
    <scope>NUCLEOTIDE SEQUENCE</scope>
    <source>
        <strain evidence="1">LMO-M01</strain>
    </source>
</reference>
<name>A0AAE9ZT44_9BACT</name>
<protein>
    <submittedName>
        <fullName evidence="1">Biliverdin-producing heme oxygenase</fullName>
    </submittedName>
</protein>
<organism evidence="1 2">
    <name type="scientific">Synoicihabitans lomoniglobus</name>
    <dbReference type="NCBI Taxonomy" id="2909285"/>
    <lineage>
        <taxon>Bacteria</taxon>
        <taxon>Pseudomonadati</taxon>
        <taxon>Verrucomicrobiota</taxon>
        <taxon>Opitutia</taxon>
        <taxon>Opitutales</taxon>
        <taxon>Opitutaceae</taxon>
        <taxon>Synoicihabitans</taxon>
    </lineage>
</organism>
<dbReference type="EMBL" id="CP119075">
    <property type="protein sequence ID" value="WED64710.1"/>
    <property type="molecule type" value="Genomic_DNA"/>
</dbReference>
<proteinExistence type="predicted"/>
<dbReference type="KEGG" id="slom:PXH66_20390"/>
<gene>
    <name evidence="1" type="ORF">PXH66_20390</name>
</gene>
<dbReference type="AlphaFoldDB" id="A0AAE9ZT44"/>
<evidence type="ECO:0000313" key="2">
    <source>
        <dbReference type="Proteomes" id="UP001218638"/>
    </source>
</evidence>